<feature type="compositionally biased region" description="Low complexity" evidence="1">
    <location>
        <begin position="239"/>
        <end position="252"/>
    </location>
</feature>
<dbReference type="EMBL" id="MVFC01000018">
    <property type="protein sequence ID" value="OON76473.1"/>
    <property type="molecule type" value="Genomic_DNA"/>
</dbReference>
<dbReference type="InterPro" id="IPR014044">
    <property type="entry name" value="CAP_dom"/>
</dbReference>
<organism evidence="4 5">
    <name type="scientific">Streptomyces tsukubensis</name>
    <dbReference type="NCBI Taxonomy" id="83656"/>
    <lineage>
        <taxon>Bacteria</taxon>
        <taxon>Bacillati</taxon>
        <taxon>Actinomycetota</taxon>
        <taxon>Actinomycetes</taxon>
        <taxon>Kitasatosporales</taxon>
        <taxon>Streptomycetaceae</taxon>
        <taxon>Streptomyces</taxon>
    </lineage>
</organism>
<name>A0A1V4A5I4_9ACTN</name>
<sequence length="429" mass="43676">MGRHRRSDAGRAEPAGRSTESEDGAVPFAATRSSRPHRPREDSPSAGHQPYGPNSAYGEYWPEEPYGQAGLYGEASAPYSQYDGRPETGGERGDPRTDSLGSYEESGGRGARTGPGDGHYGPGGHAPSSSYGAAPYATAAHPARPSVGPQGARQRKKRGVPVRTGLLSVSAAVALGAVAVGTGLIPGSDLFGGGQDAGKVEAADSPSGPSTDGGAEAAERGAASASRGSDRSESPKPSPSHTSASPSASPSERASHPAKRSGTGPGRGAGSGAEAKKDTTPPRTVTKAPETQQPVATAPKPQGAAERAAAEVLSLVNQERSKAGCSPVRADGELAALAGNFSADMAARDFFDHTDPDGDTPWDRAKQAGVSGLGGENIARGQANAQSVMDSWMNSPGHRANILNCDYKTLGVGVHFGSGGPWWTQDFGF</sequence>
<dbReference type="Gene3D" id="3.40.33.10">
    <property type="entry name" value="CAP"/>
    <property type="match status" value="1"/>
</dbReference>
<keyword evidence="2" id="KW-1133">Transmembrane helix</keyword>
<feature type="region of interest" description="Disordered" evidence="1">
    <location>
        <begin position="1"/>
        <end position="160"/>
    </location>
</feature>
<dbReference type="RefSeq" id="WP_077969985.1">
    <property type="nucleotide sequence ID" value="NZ_CP045178.1"/>
</dbReference>
<evidence type="ECO:0000313" key="5">
    <source>
        <dbReference type="Proteomes" id="UP000190539"/>
    </source>
</evidence>
<proteinExistence type="predicted"/>
<feature type="transmembrane region" description="Helical" evidence="2">
    <location>
        <begin position="165"/>
        <end position="185"/>
    </location>
</feature>
<evidence type="ECO:0000256" key="2">
    <source>
        <dbReference type="SAM" id="Phobius"/>
    </source>
</evidence>
<dbReference type="InterPro" id="IPR035940">
    <property type="entry name" value="CAP_sf"/>
</dbReference>
<dbReference type="PANTHER" id="PTHR31157">
    <property type="entry name" value="SCP DOMAIN-CONTAINING PROTEIN"/>
    <property type="match status" value="1"/>
</dbReference>
<evidence type="ECO:0000256" key="1">
    <source>
        <dbReference type="SAM" id="MobiDB-lite"/>
    </source>
</evidence>
<dbReference type="Proteomes" id="UP000190539">
    <property type="component" value="Unassembled WGS sequence"/>
</dbReference>
<keyword evidence="2" id="KW-0812">Transmembrane</keyword>
<keyword evidence="2" id="KW-0472">Membrane</keyword>
<accession>A0A1V4A5I4</accession>
<feature type="region of interest" description="Disordered" evidence="1">
    <location>
        <begin position="183"/>
        <end position="306"/>
    </location>
</feature>
<feature type="compositionally biased region" description="Gly residues" evidence="1">
    <location>
        <begin position="108"/>
        <end position="124"/>
    </location>
</feature>
<feature type="compositionally biased region" description="Low complexity" evidence="1">
    <location>
        <begin position="125"/>
        <end position="143"/>
    </location>
</feature>
<dbReference type="CDD" id="cd05379">
    <property type="entry name" value="CAP_bacterial"/>
    <property type="match status" value="1"/>
</dbReference>
<dbReference type="STRING" id="83656.B1H18_20750"/>
<feature type="compositionally biased region" description="Basic and acidic residues" evidence="1">
    <location>
        <begin position="84"/>
        <end position="97"/>
    </location>
</feature>
<dbReference type="AlphaFoldDB" id="A0A1V4A5I4"/>
<reference evidence="4 5" key="1">
    <citation type="submission" date="2017-02" db="EMBL/GenBank/DDBJ databases">
        <title>Draft Genome Sequence of Streptomyces tsukubaensis F601, a Producer of the immunosuppressant tacrolimus FK506.</title>
        <authorList>
            <person name="Zong G."/>
            <person name="Zhong C."/>
            <person name="Fu J."/>
            <person name="Qin R."/>
            <person name="Cao G."/>
        </authorList>
    </citation>
    <scope>NUCLEOTIDE SEQUENCE [LARGE SCALE GENOMIC DNA]</scope>
    <source>
        <strain evidence="4 5">F601</strain>
    </source>
</reference>
<evidence type="ECO:0000259" key="3">
    <source>
        <dbReference type="Pfam" id="PF00188"/>
    </source>
</evidence>
<feature type="compositionally biased region" description="Low complexity" evidence="1">
    <location>
        <begin position="212"/>
        <end position="227"/>
    </location>
</feature>
<dbReference type="PANTHER" id="PTHR31157:SF1">
    <property type="entry name" value="SCP DOMAIN-CONTAINING PROTEIN"/>
    <property type="match status" value="1"/>
</dbReference>
<protein>
    <recommendedName>
        <fullName evidence="3">SCP domain-containing protein</fullName>
    </recommendedName>
</protein>
<gene>
    <name evidence="4" type="ORF">B1H18_20750</name>
</gene>
<evidence type="ECO:0000313" key="4">
    <source>
        <dbReference type="EMBL" id="OON76473.1"/>
    </source>
</evidence>
<comment type="caution">
    <text evidence="4">The sequence shown here is derived from an EMBL/GenBank/DDBJ whole genome shotgun (WGS) entry which is preliminary data.</text>
</comment>
<keyword evidence="5" id="KW-1185">Reference proteome</keyword>
<dbReference type="Pfam" id="PF00188">
    <property type="entry name" value="CAP"/>
    <property type="match status" value="1"/>
</dbReference>
<dbReference type="OrthoDB" id="68195at2"/>
<dbReference type="SUPFAM" id="SSF55797">
    <property type="entry name" value="PR-1-like"/>
    <property type="match status" value="1"/>
</dbReference>
<feature type="domain" description="SCP" evidence="3">
    <location>
        <begin position="313"/>
        <end position="427"/>
    </location>
</feature>